<dbReference type="InterPro" id="IPR004363">
    <property type="entry name" value="Methylgl_synth"/>
</dbReference>
<dbReference type="InterPro" id="IPR017438">
    <property type="entry name" value="ATP-NAD_kinase_N"/>
</dbReference>
<dbReference type="GO" id="GO:0008929">
    <property type="term" value="F:methylglyoxal synthase activity"/>
    <property type="evidence" value="ECO:0007669"/>
    <property type="project" value="InterPro"/>
</dbReference>
<dbReference type="InterPro" id="IPR001206">
    <property type="entry name" value="Diacylglycerol_kinase_cat_dom"/>
</dbReference>
<evidence type="ECO:0000259" key="1">
    <source>
        <dbReference type="PROSITE" id="PS50146"/>
    </source>
</evidence>
<accession>A0A431VZJ0</accession>
<dbReference type="Proteomes" id="UP000277766">
    <property type="component" value="Unassembled WGS sequence"/>
</dbReference>
<dbReference type="PANTHER" id="PTHR30492:SF0">
    <property type="entry name" value="METHYLGLYOXAL SYNTHASE"/>
    <property type="match status" value="1"/>
</dbReference>
<feature type="domain" description="DAGKc" evidence="1">
    <location>
        <begin position="22"/>
        <end position="148"/>
    </location>
</feature>
<reference evidence="2 3" key="1">
    <citation type="submission" date="2018-12" db="EMBL/GenBank/DDBJ databases">
        <title>Deinococcus radiophilus ATCC 27603 genome sequencing and assembly.</title>
        <authorList>
            <person name="Maclea K.S."/>
            <person name="Maynard C.R."/>
        </authorList>
    </citation>
    <scope>NUCLEOTIDE SEQUENCE [LARGE SCALE GENOMIC DNA]</scope>
    <source>
        <strain evidence="2 3">ATCC 27603</strain>
    </source>
</reference>
<protein>
    <submittedName>
        <fullName evidence="2">Diacylglycerol kinase family lipid kinase</fullName>
    </submittedName>
</protein>
<organism evidence="2 3">
    <name type="scientific">Deinococcus radiophilus</name>
    <dbReference type="NCBI Taxonomy" id="32062"/>
    <lineage>
        <taxon>Bacteria</taxon>
        <taxon>Thermotogati</taxon>
        <taxon>Deinococcota</taxon>
        <taxon>Deinococci</taxon>
        <taxon>Deinococcales</taxon>
        <taxon>Deinococcaceae</taxon>
        <taxon>Deinococcus</taxon>
    </lineage>
</organism>
<sequence length="328" mass="35023">MSSGQTVSSTRSSTGAQFTAAMLEKGVLVIANPKSGAGDHALPDLLNLLRAQGIPLTERHLEGERPMADYVSDLGDFAAVIGAGGDGTVSALAYAMRGQDIPLLAFPAGTANLIAANLKIPEEPQDLLQLLLSGRTVELDLGELETGESHERKGFAMLAGAGADANMIKESEPLKKNFGTMAYVLAAMRQINPEVTTFHITADGQERTFRGIGVMIANLGMANYRIPIASDISPSDGRFTVILLKEGNILRLGANLLDSLKAKFNLGDPTFSDNLETFTASEIRVVADEPFPLQFDGEMHVETTPFTARVLPRAVPFFTMQTEADLST</sequence>
<evidence type="ECO:0000313" key="2">
    <source>
        <dbReference type="EMBL" id="RTR28279.1"/>
    </source>
</evidence>
<dbReference type="PROSITE" id="PS50146">
    <property type="entry name" value="DAGK"/>
    <property type="match status" value="1"/>
</dbReference>
<dbReference type="OrthoDB" id="3171056at2"/>
<dbReference type="Pfam" id="PF19279">
    <property type="entry name" value="YegS_C"/>
    <property type="match status" value="1"/>
</dbReference>
<dbReference type="EMBL" id="RXPE01000007">
    <property type="protein sequence ID" value="RTR28279.1"/>
    <property type="molecule type" value="Genomic_DNA"/>
</dbReference>
<dbReference type="SMART" id="SM00046">
    <property type="entry name" value="DAGKc"/>
    <property type="match status" value="1"/>
</dbReference>
<keyword evidence="2" id="KW-0418">Kinase</keyword>
<dbReference type="SUPFAM" id="SSF111331">
    <property type="entry name" value="NAD kinase/diacylglycerol kinase-like"/>
    <property type="match status" value="1"/>
</dbReference>
<keyword evidence="2" id="KW-0808">Transferase</keyword>
<dbReference type="GO" id="GO:0019242">
    <property type="term" value="P:methylglyoxal biosynthetic process"/>
    <property type="evidence" value="ECO:0007669"/>
    <property type="project" value="InterPro"/>
</dbReference>
<evidence type="ECO:0000313" key="3">
    <source>
        <dbReference type="Proteomes" id="UP000277766"/>
    </source>
</evidence>
<proteinExistence type="predicted"/>
<dbReference type="InterPro" id="IPR016064">
    <property type="entry name" value="NAD/diacylglycerol_kinase_sf"/>
</dbReference>
<dbReference type="Pfam" id="PF00781">
    <property type="entry name" value="DAGK_cat"/>
    <property type="match status" value="1"/>
</dbReference>
<name>A0A431VZJ0_9DEIO</name>
<gene>
    <name evidence="2" type="ORF">EJ104_05020</name>
</gene>
<dbReference type="PANTHER" id="PTHR30492">
    <property type="entry name" value="METHYLGLYOXAL SYNTHASE"/>
    <property type="match status" value="1"/>
</dbReference>
<dbReference type="Gene3D" id="3.40.50.10330">
    <property type="entry name" value="Probable inorganic polyphosphate/atp-NAD kinase, domain 1"/>
    <property type="match status" value="1"/>
</dbReference>
<keyword evidence="3" id="KW-1185">Reference proteome</keyword>
<dbReference type="InterPro" id="IPR045540">
    <property type="entry name" value="YegS/DAGK_C"/>
</dbReference>
<dbReference type="Gene3D" id="2.60.200.40">
    <property type="match status" value="1"/>
</dbReference>
<comment type="caution">
    <text evidence="2">The sequence shown here is derived from an EMBL/GenBank/DDBJ whole genome shotgun (WGS) entry which is preliminary data.</text>
</comment>
<dbReference type="GO" id="GO:0005829">
    <property type="term" value="C:cytosol"/>
    <property type="evidence" value="ECO:0007669"/>
    <property type="project" value="TreeGrafter"/>
</dbReference>
<dbReference type="AlphaFoldDB" id="A0A431VZJ0"/>
<dbReference type="GO" id="GO:0016301">
    <property type="term" value="F:kinase activity"/>
    <property type="evidence" value="ECO:0007669"/>
    <property type="project" value="UniProtKB-KW"/>
</dbReference>